<keyword evidence="7 11" id="KW-0378">Hydrolase</keyword>
<evidence type="ECO:0000256" key="5">
    <source>
        <dbReference type="ARBA" id="ARBA00022729"/>
    </source>
</evidence>
<dbReference type="InterPro" id="IPR036962">
    <property type="entry name" value="Glyco_hydro_3_N_sf"/>
</dbReference>
<dbReference type="InterPro" id="IPR001764">
    <property type="entry name" value="Glyco_hydro_3_N"/>
</dbReference>
<dbReference type="FunFam" id="2.60.40.10:FF:000495">
    <property type="entry name" value="Periplasmic beta-glucosidase"/>
    <property type="match status" value="1"/>
</dbReference>
<dbReference type="InterPro" id="IPR002772">
    <property type="entry name" value="Glyco_hydro_3_C"/>
</dbReference>
<dbReference type="Gene3D" id="3.40.50.1700">
    <property type="entry name" value="Glycoside hydrolase family 3 C-terminal domain"/>
    <property type="match status" value="1"/>
</dbReference>
<dbReference type="PRINTS" id="PR00133">
    <property type="entry name" value="GLHYDRLASE3"/>
</dbReference>
<evidence type="ECO:0000256" key="1">
    <source>
        <dbReference type="ARBA" id="ARBA00000448"/>
    </source>
</evidence>
<dbReference type="Gene3D" id="3.20.20.300">
    <property type="entry name" value="Glycoside hydrolase, family 3, N-terminal domain"/>
    <property type="match status" value="1"/>
</dbReference>
<evidence type="ECO:0000256" key="2">
    <source>
        <dbReference type="ARBA" id="ARBA00004418"/>
    </source>
</evidence>
<dbReference type="Pfam" id="PF01915">
    <property type="entry name" value="Glyco_hydro_3_C"/>
    <property type="match status" value="1"/>
</dbReference>
<dbReference type="RefSeq" id="WP_273306488.1">
    <property type="nucleotide sequence ID" value="NZ_DYUD01000023.1"/>
</dbReference>
<dbReference type="Pfam" id="PF14310">
    <property type="entry name" value="Fn3-like"/>
    <property type="match status" value="1"/>
</dbReference>
<dbReference type="SUPFAM" id="SSF51445">
    <property type="entry name" value="(Trans)glycosidases"/>
    <property type="match status" value="1"/>
</dbReference>
<dbReference type="GO" id="GO:0042597">
    <property type="term" value="C:periplasmic space"/>
    <property type="evidence" value="ECO:0007669"/>
    <property type="project" value="UniProtKB-SubCell"/>
</dbReference>
<evidence type="ECO:0000256" key="4">
    <source>
        <dbReference type="ARBA" id="ARBA00012744"/>
    </source>
</evidence>
<protein>
    <recommendedName>
        <fullName evidence="9">Periplasmic beta-glucosidase</fullName>
        <ecNumber evidence="4">3.2.1.21</ecNumber>
    </recommendedName>
</protein>
<dbReference type="InterPro" id="IPR013783">
    <property type="entry name" value="Ig-like_fold"/>
</dbReference>
<dbReference type="GO" id="GO:0009251">
    <property type="term" value="P:glucan catabolic process"/>
    <property type="evidence" value="ECO:0007669"/>
    <property type="project" value="TreeGrafter"/>
</dbReference>
<dbReference type="InterPro" id="IPR026891">
    <property type="entry name" value="Fn3-like"/>
</dbReference>
<comment type="caution">
    <text evidence="11">The sequence shown here is derived from an EMBL/GenBank/DDBJ whole genome shotgun (WGS) entry which is preliminary data.</text>
</comment>
<dbReference type="InterPro" id="IPR017853">
    <property type="entry name" value="GH"/>
</dbReference>
<dbReference type="PANTHER" id="PTHR30620">
    <property type="entry name" value="PERIPLASMIC BETA-GLUCOSIDASE-RELATED"/>
    <property type="match status" value="1"/>
</dbReference>
<feature type="domain" description="Fibronectin type III-like" evidence="10">
    <location>
        <begin position="674"/>
        <end position="743"/>
    </location>
</feature>
<dbReference type="Proteomes" id="UP000757103">
    <property type="component" value="Unassembled WGS sequence"/>
</dbReference>
<keyword evidence="6" id="KW-0574">Periplasm</keyword>
<evidence type="ECO:0000259" key="10">
    <source>
        <dbReference type="SMART" id="SM01217"/>
    </source>
</evidence>
<evidence type="ECO:0000256" key="8">
    <source>
        <dbReference type="ARBA" id="ARBA00023295"/>
    </source>
</evidence>
<keyword evidence="5" id="KW-0732">Signal</keyword>
<evidence type="ECO:0000256" key="3">
    <source>
        <dbReference type="ARBA" id="ARBA00005336"/>
    </source>
</evidence>
<reference evidence="11" key="2">
    <citation type="submission" date="2021-09" db="EMBL/GenBank/DDBJ databases">
        <authorList>
            <person name="Gilroy R."/>
        </authorList>
    </citation>
    <scope>NUCLEOTIDE SEQUENCE</scope>
    <source>
        <strain evidence="11">CHK121-7720</strain>
    </source>
</reference>
<dbReference type="PROSITE" id="PS51257">
    <property type="entry name" value="PROKAR_LIPOPROTEIN"/>
    <property type="match status" value="1"/>
</dbReference>
<accession>A0A921SUV1</accession>
<dbReference type="GO" id="GO:0008422">
    <property type="term" value="F:beta-glucosidase activity"/>
    <property type="evidence" value="ECO:0007669"/>
    <property type="project" value="UniProtKB-EC"/>
</dbReference>
<dbReference type="NCBIfam" id="NF011678">
    <property type="entry name" value="PRK15098.1"/>
    <property type="match status" value="1"/>
</dbReference>
<name>A0A921SUV1_9BACT</name>
<evidence type="ECO:0000256" key="6">
    <source>
        <dbReference type="ARBA" id="ARBA00022764"/>
    </source>
</evidence>
<evidence type="ECO:0000313" key="12">
    <source>
        <dbReference type="Proteomes" id="UP000757103"/>
    </source>
</evidence>
<dbReference type="AlphaFoldDB" id="A0A921SUV1"/>
<evidence type="ECO:0000256" key="7">
    <source>
        <dbReference type="ARBA" id="ARBA00022801"/>
    </source>
</evidence>
<dbReference type="EC" id="3.2.1.21" evidence="4"/>
<dbReference type="EMBL" id="DYUD01000023">
    <property type="protein sequence ID" value="HJG89360.1"/>
    <property type="molecule type" value="Genomic_DNA"/>
</dbReference>
<sequence>MKQVSLFLITLNALFISCSTPSRDSAFIDNLMSRMTLEEKIGQLNLPSGGDIQTGTVFGAELDSLILEGKIGGFFNVKGVDEISRLQHLAVERGPHGIPLLVGADVIHGYETIFPIPLALSCSWDTTAIERMAQISAMEATADGINWNFSPMVDICRDPRWGRIAEGSGEDPYLGSMMAVAYVKGYQGEDLSADSTLLACVKHFALYGAAEGGRDYRPVDMSDVTMYNYYLPPFKAAVEAGCASLMTSFNLINGTHATADGKLINGLLRTGWHFNGLVVSDYNSFPDIAAMGTSKIEDAATLALEAGTDMDMVSGLYLKNLKNAVDKGLISEKIIDKACRRVLEAKQRLGLFDNPYQYCNPDRAKTGIFNTENRQAAREIAAETFVLLKNDNHVLPLRKTDKIAVIGPLADAANNMVGCWSMHAQTDKHNSLLEALKGAVGADGRILYARGCNIYDDETMQLNATGLRCIPFEHDTRQLEQEALYIAAKADVIVAAMGESSDMSGESASRADISIPAPQRRLLEKLKETGKPIVLLLFTGRPLVLDWESRNLDAILNVWFGGSEAADAISDVIFGTKIPQGKLTTSLPLHQGQIPIHYNRLPSSRPDPQAGVFNRYQSNYIDVDNEPLYPFGFGLSYTTFAYGKPTLSSTVLQENGCIDATVNVTNTGDYDGYEIVQLYIRDPVAQIARPIKELKDFARVFIRKGETATVHFSITDDKLKYYDANLKYDYEPGEFIVMIGSDSRNVQELSFRAE</sequence>
<evidence type="ECO:0000313" key="11">
    <source>
        <dbReference type="EMBL" id="HJG89360.1"/>
    </source>
</evidence>
<proteinExistence type="inferred from homology"/>
<dbReference type="SMART" id="SM01217">
    <property type="entry name" value="Fn3_like"/>
    <property type="match status" value="1"/>
</dbReference>
<gene>
    <name evidence="11" type="primary">bglX</name>
    <name evidence="11" type="ORF">K8U91_07825</name>
</gene>
<keyword evidence="8 11" id="KW-0326">Glycosidase</keyword>
<dbReference type="Gene3D" id="2.60.40.10">
    <property type="entry name" value="Immunoglobulins"/>
    <property type="match status" value="1"/>
</dbReference>
<comment type="similarity">
    <text evidence="3">Belongs to the glycosyl hydrolase 3 family.</text>
</comment>
<dbReference type="FunFam" id="3.20.20.300:FF:000005">
    <property type="entry name" value="Periplasmic beta-glucosidase"/>
    <property type="match status" value="1"/>
</dbReference>
<dbReference type="Pfam" id="PF00933">
    <property type="entry name" value="Glyco_hydro_3"/>
    <property type="match status" value="1"/>
</dbReference>
<dbReference type="PANTHER" id="PTHR30620:SF16">
    <property type="entry name" value="LYSOSOMAL BETA GLUCOSIDASE"/>
    <property type="match status" value="1"/>
</dbReference>
<dbReference type="InterPro" id="IPR036881">
    <property type="entry name" value="Glyco_hydro_3_C_sf"/>
</dbReference>
<reference evidence="11" key="1">
    <citation type="journal article" date="2021" name="PeerJ">
        <title>Extensive microbial diversity within the chicken gut microbiome revealed by metagenomics and culture.</title>
        <authorList>
            <person name="Gilroy R."/>
            <person name="Ravi A."/>
            <person name="Getino M."/>
            <person name="Pursley I."/>
            <person name="Horton D.L."/>
            <person name="Alikhan N.F."/>
            <person name="Baker D."/>
            <person name="Gharbi K."/>
            <person name="Hall N."/>
            <person name="Watson M."/>
            <person name="Adriaenssens E.M."/>
            <person name="Foster-Nyarko E."/>
            <person name="Jarju S."/>
            <person name="Secka A."/>
            <person name="Antonio M."/>
            <person name="Oren A."/>
            <person name="Chaudhuri R.R."/>
            <person name="La Ragione R."/>
            <person name="Hildebrand F."/>
            <person name="Pallen M.J."/>
        </authorList>
    </citation>
    <scope>NUCLEOTIDE SEQUENCE</scope>
    <source>
        <strain evidence="11">CHK121-7720</strain>
    </source>
</reference>
<evidence type="ECO:0000256" key="9">
    <source>
        <dbReference type="ARBA" id="ARBA00067498"/>
    </source>
</evidence>
<comment type="catalytic activity">
    <reaction evidence="1">
        <text>Hydrolysis of terminal, non-reducing beta-D-glucosyl residues with release of beta-D-glucose.</text>
        <dbReference type="EC" id="3.2.1.21"/>
    </reaction>
</comment>
<comment type="subcellular location">
    <subcellularLocation>
        <location evidence="2">Periplasm</location>
    </subcellularLocation>
</comment>
<dbReference type="SUPFAM" id="SSF52279">
    <property type="entry name" value="Beta-D-glucan exohydrolase, C-terminal domain"/>
    <property type="match status" value="1"/>
</dbReference>
<dbReference type="InterPro" id="IPR051915">
    <property type="entry name" value="Cellulose_Degrad_GH3"/>
</dbReference>
<organism evidence="11 12">
    <name type="scientific">Barnesiella viscericola</name>
    <dbReference type="NCBI Taxonomy" id="397865"/>
    <lineage>
        <taxon>Bacteria</taxon>
        <taxon>Pseudomonadati</taxon>
        <taxon>Bacteroidota</taxon>
        <taxon>Bacteroidia</taxon>
        <taxon>Bacteroidales</taxon>
        <taxon>Barnesiellaceae</taxon>
        <taxon>Barnesiella</taxon>
    </lineage>
</organism>
<dbReference type="FunFam" id="3.40.50.1700:FF:000004">
    <property type="entry name" value="Periplasmic beta-glucosidase"/>
    <property type="match status" value="1"/>
</dbReference>